<dbReference type="AlphaFoldDB" id="A0A823A103"/>
<accession>A0A823A103</accession>
<evidence type="ECO:0000313" key="2">
    <source>
        <dbReference type="EMBL" id="DAD49441.1"/>
    </source>
</evidence>
<feature type="compositionally biased region" description="Low complexity" evidence="1">
    <location>
        <begin position="15"/>
        <end position="25"/>
    </location>
</feature>
<keyword evidence="3" id="KW-1185">Reference proteome</keyword>
<comment type="caution">
    <text evidence="2">The sequence shown here is derived from an EMBL/GenBank/DDBJ whole genome shotgun (WGS) entry which is preliminary data.</text>
</comment>
<dbReference type="Proteomes" id="UP000607653">
    <property type="component" value="Unassembled WGS sequence"/>
</dbReference>
<feature type="region of interest" description="Disordered" evidence="1">
    <location>
        <begin position="1"/>
        <end position="51"/>
    </location>
</feature>
<evidence type="ECO:0000256" key="1">
    <source>
        <dbReference type="SAM" id="MobiDB-lite"/>
    </source>
</evidence>
<proteinExistence type="predicted"/>
<reference evidence="2 3" key="1">
    <citation type="journal article" date="2020" name="Mol. Biol. Evol.">
        <title>Distinct Expression and Methylation Patterns for Genes with Different Fates following a Single Whole-Genome Duplication in Flowering Plants.</title>
        <authorList>
            <person name="Shi T."/>
            <person name="Rahmani R.S."/>
            <person name="Gugger P.F."/>
            <person name="Wang M."/>
            <person name="Li H."/>
            <person name="Zhang Y."/>
            <person name="Li Z."/>
            <person name="Wang Q."/>
            <person name="Van de Peer Y."/>
            <person name="Marchal K."/>
            <person name="Chen J."/>
        </authorList>
    </citation>
    <scope>NUCLEOTIDE SEQUENCE [LARGE SCALE GENOMIC DNA]</scope>
    <source>
        <tissue evidence="2">Leaf</tissue>
    </source>
</reference>
<organism evidence="2 3">
    <name type="scientific">Nelumbo nucifera</name>
    <name type="common">Sacred lotus</name>
    <dbReference type="NCBI Taxonomy" id="4432"/>
    <lineage>
        <taxon>Eukaryota</taxon>
        <taxon>Viridiplantae</taxon>
        <taxon>Streptophyta</taxon>
        <taxon>Embryophyta</taxon>
        <taxon>Tracheophyta</taxon>
        <taxon>Spermatophyta</taxon>
        <taxon>Magnoliopsida</taxon>
        <taxon>Proteales</taxon>
        <taxon>Nelumbonaceae</taxon>
        <taxon>Nelumbo</taxon>
    </lineage>
</organism>
<gene>
    <name evidence="2" type="ORF">HUJ06_019175</name>
</gene>
<feature type="compositionally biased region" description="Polar residues" evidence="1">
    <location>
        <begin position="1"/>
        <end position="14"/>
    </location>
</feature>
<dbReference type="EMBL" id="DUZY01000150">
    <property type="protein sequence ID" value="DAD49441.1"/>
    <property type="molecule type" value="Genomic_DNA"/>
</dbReference>
<protein>
    <submittedName>
        <fullName evidence="2">Uncharacterized protein</fullName>
    </submittedName>
</protein>
<sequence length="113" mass="12934">MAEACTSTHEQQQITTSTANTATGGAPPPHRRPRVRERCHAGPDPLSSADENKFDIHLSSKTPQCLQRKVVLPVQQRIQRAVKLFKENECSKEQQLQDPETIHSFQRQWFQCR</sequence>
<evidence type="ECO:0000313" key="3">
    <source>
        <dbReference type="Proteomes" id="UP000607653"/>
    </source>
</evidence>
<name>A0A823A103_NELNU</name>